<dbReference type="FunFam" id="3.40.1350.10:FF:000024">
    <property type="entry name" value="Fanconi-associated nuclease"/>
    <property type="match status" value="1"/>
</dbReference>
<comment type="cofactor">
    <cofactor evidence="3">
        <name>Mg(2+)</name>
        <dbReference type="ChEBI" id="CHEBI:18420"/>
    </cofactor>
</comment>
<dbReference type="AlphaFoldDB" id="A0A7U7EJY0"/>
<evidence type="ECO:0000313" key="12">
    <source>
        <dbReference type="EMBL" id="CAD5106398.1"/>
    </source>
</evidence>
<accession>A0A7U7EJY0</accession>
<dbReference type="Proteomes" id="UP000583387">
    <property type="component" value="Unassembled WGS sequence"/>
</dbReference>
<dbReference type="InterPro" id="IPR014883">
    <property type="entry name" value="VRR_NUC"/>
</dbReference>
<dbReference type="SMART" id="SM00990">
    <property type="entry name" value="VRR_NUC"/>
    <property type="match status" value="1"/>
</dbReference>
<dbReference type="InterPro" id="IPR011856">
    <property type="entry name" value="tRNA_endonuc-like_dom_sf"/>
</dbReference>
<dbReference type="Gene3D" id="3.40.1350.10">
    <property type="match status" value="1"/>
</dbReference>
<gene>
    <name evidence="12" type="primary">fan1</name>
    <name evidence="12" type="ORF">PSEWESI4_00659</name>
</gene>
<evidence type="ECO:0000256" key="7">
    <source>
        <dbReference type="ARBA" id="ARBA00022723"/>
    </source>
</evidence>
<dbReference type="InterPro" id="IPR033315">
    <property type="entry name" value="Fan1-like"/>
</dbReference>
<comment type="caution">
    <text evidence="12">The sequence shown here is derived from an EMBL/GenBank/DDBJ whole genome shotgun (WGS) entry which is preliminary data.</text>
</comment>
<dbReference type="GO" id="GO:0036297">
    <property type="term" value="P:interstrand cross-link repair"/>
    <property type="evidence" value="ECO:0007669"/>
    <property type="project" value="InterPro"/>
</dbReference>
<dbReference type="Pfam" id="PF18081">
    <property type="entry name" value="FANC_SAP"/>
    <property type="match status" value="1"/>
</dbReference>
<dbReference type="EC" id="3.1.4.1" evidence="5"/>
<evidence type="ECO:0000259" key="11">
    <source>
        <dbReference type="SMART" id="SM00990"/>
    </source>
</evidence>
<dbReference type="RefSeq" id="WP_187669768.1">
    <property type="nucleotide sequence ID" value="NZ_CAJFCI010000020.1"/>
</dbReference>
<feature type="domain" description="VRR-NUC" evidence="11">
    <location>
        <begin position="428"/>
        <end position="542"/>
    </location>
</feature>
<dbReference type="Pfam" id="PF21315">
    <property type="entry name" value="FAN1_HTH"/>
    <property type="match status" value="1"/>
</dbReference>
<name>A0A7U7EJY0_9GAMM</name>
<dbReference type="GO" id="GO:0046872">
    <property type="term" value="F:metal ion binding"/>
    <property type="evidence" value="ECO:0007669"/>
    <property type="project" value="UniProtKB-KW"/>
</dbReference>
<keyword evidence="13" id="KW-1185">Reference proteome</keyword>
<comment type="similarity">
    <text evidence="4">Belongs to the FAN1 family.</text>
</comment>
<dbReference type="GO" id="GO:0004528">
    <property type="term" value="F:phosphodiesterase I activity"/>
    <property type="evidence" value="ECO:0007669"/>
    <property type="project" value="UniProtKB-EC"/>
</dbReference>
<evidence type="ECO:0000256" key="1">
    <source>
        <dbReference type="ARBA" id="ARBA00000983"/>
    </source>
</evidence>
<protein>
    <recommendedName>
        <fullName evidence="5">phosphodiesterase I</fullName>
        <ecNumber evidence="5">3.1.4.1</ecNumber>
    </recommendedName>
</protein>
<dbReference type="PANTHER" id="PTHR15749">
    <property type="entry name" value="FANCONI-ASSOCIATED NUCLEASE 1"/>
    <property type="match status" value="1"/>
</dbReference>
<keyword evidence="8 12" id="KW-0378">Hydrolase</keyword>
<keyword evidence="9" id="KW-0460">Magnesium</keyword>
<reference evidence="12 13" key="1">
    <citation type="submission" date="2020-08" db="EMBL/GenBank/DDBJ databases">
        <authorList>
            <person name="Criscuolo A."/>
        </authorList>
    </citation>
    <scope>NUCLEOTIDE SEQUENCE [LARGE SCALE GENOMIC DNA]</scope>
    <source>
        <strain evidence="12">CIP111764</strain>
    </source>
</reference>
<evidence type="ECO:0000256" key="6">
    <source>
        <dbReference type="ARBA" id="ARBA00022722"/>
    </source>
</evidence>
<sequence length="549" mass="62738">MQTPLPPDLYYLSNFLTVLDWLDERYADLLNEEERDFVARFRALGTASQALLVRLIMRKGPHFRASKLVYPEIGDTQAAAEPLVALGWLDEHAELPLETLFALLRKDEVLATFPELAHGRAWKKAELLAALDGLHDEPRCFADWCPALDERLYSLRAGELCDRLRLLFFGNLSQDWSEFVLAELGIYRYEQVPFSADSRGFRSRQDLDDYLHLHRCREAFDAGEPIDALLARLDGFASANPYLQNRHAKLLFRLAQQLERERQWQQALDLYAQCGYGGARQRRIRVLEKLGLVAEAHALALEAAAAPESDGEAQLVERALARTGRQLGLGAARRRTDNGARRLDLILPPPDTSVEWAVREHLWEPQAPVHYVENTLVCGLFGLLCWEAIFAPLPGAFFHPFHSGPVDLLSPDFHARRRELFDARLRLLDSAEYPEAIRATYRAKFGLQSPFVHWAILDEELLDQALACLPAAHLKAWFRRLLGDIRANRAGMPDLIQFWPDERRYRMIEVKGPGDRLQDNQRRWLAFCAEHGMPVDVCYVRWSDEGADA</sequence>
<dbReference type="PANTHER" id="PTHR15749:SF4">
    <property type="entry name" value="FANCONI-ASSOCIATED NUCLEASE 1"/>
    <property type="match status" value="1"/>
</dbReference>
<evidence type="ECO:0000256" key="5">
    <source>
        <dbReference type="ARBA" id="ARBA00012029"/>
    </source>
</evidence>
<keyword evidence="7" id="KW-0479">Metal-binding</keyword>
<evidence type="ECO:0000256" key="9">
    <source>
        <dbReference type="ARBA" id="ARBA00022842"/>
    </source>
</evidence>
<evidence type="ECO:0000256" key="10">
    <source>
        <dbReference type="ARBA" id="ARBA00023211"/>
    </source>
</evidence>
<evidence type="ECO:0000256" key="2">
    <source>
        <dbReference type="ARBA" id="ARBA00001936"/>
    </source>
</evidence>
<dbReference type="EMBL" id="CAJFCI010000020">
    <property type="protein sequence ID" value="CAD5106398.1"/>
    <property type="molecule type" value="Genomic_DNA"/>
</dbReference>
<dbReference type="InterPro" id="IPR049125">
    <property type="entry name" value="FAN1-like_WH"/>
</dbReference>
<evidence type="ECO:0000313" key="13">
    <source>
        <dbReference type="Proteomes" id="UP000583387"/>
    </source>
</evidence>
<dbReference type="Pfam" id="PF08774">
    <property type="entry name" value="VRR_NUC"/>
    <property type="match status" value="1"/>
</dbReference>
<keyword evidence="6" id="KW-0540">Nuclease</keyword>
<evidence type="ECO:0000256" key="8">
    <source>
        <dbReference type="ARBA" id="ARBA00022801"/>
    </source>
</evidence>
<comment type="cofactor">
    <cofactor evidence="2">
        <name>Mn(2+)</name>
        <dbReference type="ChEBI" id="CHEBI:29035"/>
    </cofactor>
</comment>
<comment type="catalytic activity">
    <reaction evidence="1">
        <text>Hydrolytically removes 5'-nucleotides successively from the 3'-hydroxy termini of 3'-hydroxy-terminated oligonucleotides.</text>
        <dbReference type="EC" id="3.1.4.1"/>
    </reaction>
</comment>
<organism evidence="12 13">
    <name type="scientific">Zestomonas carbonaria</name>
    <dbReference type="NCBI Taxonomy" id="2762745"/>
    <lineage>
        <taxon>Bacteria</taxon>
        <taxon>Pseudomonadati</taxon>
        <taxon>Pseudomonadota</taxon>
        <taxon>Gammaproteobacteria</taxon>
        <taxon>Pseudomonadales</taxon>
        <taxon>Pseudomonadaceae</taxon>
        <taxon>Zestomonas</taxon>
    </lineage>
</organism>
<proteinExistence type="inferred from homology"/>
<dbReference type="InterPro" id="IPR040603">
    <property type="entry name" value="FAN1_SAP_bact"/>
</dbReference>
<evidence type="ECO:0000256" key="3">
    <source>
        <dbReference type="ARBA" id="ARBA00001946"/>
    </source>
</evidence>
<evidence type="ECO:0000256" key="4">
    <source>
        <dbReference type="ARBA" id="ARBA00005533"/>
    </source>
</evidence>
<dbReference type="GO" id="GO:0003676">
    <property type="term" value="F:nucleic acid binding"/>
    <property type="evidence" value="ECO:0007669"/>
    <property type="project" value="InterPro"/>
</dbReference>
<keyword evidence="10" id="KW-0464">Manganese</keyword>